<keyword evidence="3" id="KW-0833">Ubl conjugation pathway</keyword>
<dbReference type="InterPro" id="IPR039852">
    <property type="entry name" value="CAND1/CAND2"/>
</dbReference>
<dbReference type="Pfam" id="PF25782">
    <property type="entry name" value="TPR_CAND1"/>
    <property type="match status" value="1"/>
</dbReference>
<feature type="region of interest" description="Disordered" evidence="4">
    <location>
        <begin position="315"/>
        <end position="345"/>
    </location>
</feature>
<feature type="domain" description="TATA-binding protein interacting (TIP20)" evidence="5">
    <location>
        <begin position="1111"/>
        <end position="1276"/>
    </location>
</feature>
<evidence type="ECO:0000313" key="7">
    <source>
        <dbReference type="Proteomes" id="UP001141327"/>
    </source>
</evidence>
<organism evidence="6 7">
    <name type="scientific">Paratrimastix pyriformis</name>
    <dbReference type="NCBI Taxonomy" id="342808"/>
    <lineage>
        <taxon>Eukaryota</taxon>
        <taxon>Metamonada</taxon>
        <taxon>Preaxostyla</taxon>
        <taxon>Paratrimastigidae</taxon>
        <taxon>Paratrimastix</taxon>
    </lineage>
</organism>
<comment type="caution">
    <text evidence="6">The sequence shown here is derived from an EMBL/GenBank/DDBJ whole genome shotgun (WGS) entry which is preliminary data.</text>
</comment>
<comment type="similarity">
    <text evidence="1">Belongs to the CAND family.</text>
</comment>
<feature type="compositionally biased region" description="Acidic residues" evidence="4">
    <location>
        <begin position="316"/>
        <end position="342"/>
    </location>
</feature>
<dbReference type="SUPFAM" id="SSF48371">
    <property type="entry name" value="ARM repeat"/>
    <property type="match status" value="1"/>
</dbReference>
<evidence type="ECO:0000259" key="5">
    <source>
        <dbReference type="Pfam" id="PF08623"/>
    </source>
</evidence>
<sequence>MCAAAAQQPFAVQTILDRINNNDRDISHVGLTDLNALLKNENFKALADWEERIVNIVLTKLGDQSGTIQNLATICLGSLCARGLREPFLDRVCTKLMDLLLSLKPEERSVGQSALKSVIADCPHSMAHVVIRCTAQRLLTGIPQSGTQLFCLETLVEVMRKFGNAMHDDHPRIQDCLIQTLQSAKSDLLRRKTIAALAILSCFINNTLFEALLSQYIAAVDQPNKAQKRVGIQLIGAISREAGARASDHLDRLVPLLIGATRHLSTEGNDDEIRESCIEACHSFIQKCSTKKVAPHLAPITEFCLANLSYDPNYQADDEEDEDAMDKDEDDESGEDASDDEDMSWKSRRAAARCLATIIRMHPEMLNTLYQRAAAPLIERFKERVDHVRLSIFAAFDELLGQTERNMRMALVDGLALLRPHAGPAVTALCALMVKSKHVETKTAAMNLIKSIATVLNGGLDAQFGQCATAVVKLCKTKGVSAQVRTTLLECFGTLCSLHPAPVVAPHTALLMPVLLAAIGDAYYKLAAEALRCVAAMVKTVRPLPGPAGALQPHAKPVFAAVLARLNQPDQDQLNFIAFSLARLQEVKQAAIACMGTVISQLGDELVPEVHACLPTLLERCRNEITRPGAVRALLDIARSPLHVDFAPILAPLLVELASFLRKRTARYHRLLARGDGRVGGDQSALGASGCCCLPTCQVAGAVVAVHSGVDPPPFQTRPGEKQRPHASDATPLSNNRALVQTSIATLEELVKSYGASLKAPQTQSVLNECATLVNERDLHLASLSLGLVVSILNAQSAALPQCKGTLLPAVLALTQSPLLQGAPLAAVLNFLTTLVRLGEPAQGYLNSMLSSITPATPQHAYGSIAQCVGALAVHAGAPAVQTVVQRFLSELKASAPTTLFALLCLGEIGRLQDVSAFGELRETVLAKLDAPSEEVQLGASFCLGNLAVGAMAQYVPLLFQLLNTHPKWQYLLMHSVKELIVRQAAAGAAGKTAMEPFVDQFSAMLLQFLSTSGEEGVRNTASECLGRLTVLRPEAFLTLFESNATSPSANVRFGIAHALKYTIAEGSQPVDTVLAARMGNFVRLLQDPDLAVRRELMLLIKSLLTIKPRLVRDVLPQVVPIVLAETAVKTELRRVVECGPFKEVMDDGLPLRKATYDCLEVLLNVLPELVDLGAAVRCVVGGIGDDYDVAIRAHAMMLRLVELVPDLVLAQMAPIAATEGKSLDKLMKAIANPNTVKQEAEKHEDFIKGILHLVAAIESVPGHEQSAEFMTFMTQKVLTATVKPRFDAVKAEKEAASKPATAAAAATA</sequence>
<dbReference type="InterPro" id="IPR016024">
    <property type="entry name" value="ARM-type_fold"/>
</dbReference>
<keyword evidence="7" id="KW-1185">Reference proteome</keyword>
<dbReference type="Gene3D" id="1.25.10.10">
    <property type="entry name" value="Leucine-rich Repeat Variant"/>
    <property type="match status" value="2"/>
</dbReference>
<gene>
    <name evidence="6" type="ORF">PAPYR_1660</name>
</gene>
<feature type="region of interest" description="Disordered" evidence="4">
    <location>
        <begin position="711"/>
        <end position="733"/>
    </location>
</feature>
<reference evidence="6" key="1">
    <citation type="journal article" date="2022" name="bioRxiv">
        <title>Genomics of Preaxostyla Flagellates Illuminates Evolutionary Transitions and the Path Towards Mitochondrial Loss.</title>
        <authorList>
            <person name="Novak L.V.F."/>
            <person name="Treitli S.C."/>
            <person name="Pyrih J."/>
            <person name="Halakuc P."/>
            <person name="Pipaliya S.V."/>
            <person name="Vacek V."/>
            <person name="Brzon O."/>
            <person name="Soukal P."/>
            <person name="Eme L."/>
            <person name="Dacks J.B."/>
            <person name="Karnkowska A."/>
            <person name="Elias M."/>
            <person name="Hampl V."/>
        </authorList>
    </citation>
    <scope>NUCLEOTIDE SEQUENCE</scope>
    <source>
        <strain evidence="6">RCP-MX</strain>
    </source>
</reference>
<evidence type="ECO:0000256" key="3">
    <source>
        <dbReference type="ARBA" id="ARBA00022786"/>
    </source>
</evidence>
<dbReference type="Proteomes" id="UP001141327">
    <property type="component" value="Unassembled WGS sequence"/>
</dbReference>
<evidence type="ECO:0000256" key="1">
    <source>
        <dbReference type="ARBA" id="ARBA00007657"/>
    </source>
</evidence>
<keyword evidence="2" id="KW-0677">Repeat</keyword>
<evidence type="ECO:0000256" key="2">
    <source>
        <dbReference type="ARBA" id="ARBA00022737"/>
    </source>
</evidence>
<protein>
    <submittedName>
        <fullName evidence="6">Cullin-associated NEDD8-dissociated protein 1</fullName>
    </submittedName>
</protein>
<name>A0ABQ8UUC3_9EUKA</name>
<evidence type="ECO:0000313" key="6">
    <source>
        <dbReference type="EMBL" id="KAJ4461958.1"/>
    </source>
</evidence>
<dbReference type="EMBL" id="JAPMOS010000005">
    <property type="protein sequence ID" value="KAJ4461958.1"/>
    <property type="molecule type" value="Genomic_DNA"/>
</dbReference>
<dbReference type="Pfam" id="PF08623">
    <property type="entry name" value="TIP120"/>
    <property type="match status" value="1"/>
</dbReference>
<accession>A0ABQ8UUC3</accession>
<dbReference type="PANTHER" id="PTHR12696">
    <property type="entry name" value="TIP120"/>
    <property type="match status" value="1"/>
</dbReference>
<dbReference type="InterPro" id="IPR011989">
    <property type="entry name" value="ARM-like"/>
</dbReference>
<dbReference type="InterPro" id="IPR013932">
    <property type="entry name" value="TATA-bd_TIP120"/>
</dbReference>
<proteinExistence type="inferred from homology"/>
<evidence type="ECO:0000256" key="4">
    <source>
        <dbReference type="SAM" id="MobiDB-lite"/>
    </source>
</evidence>